<accession>A0AC59ZIB0</accession>
<dbReference type="EMBL" id="OX596087">
    <property type="protein sequence ID" value="CAN0432216.1"/>
    <property type="molecule type" value="Genomic_DNA"/>
</dbReference>
<reference evidence="1" key="1">
    <citation type="submission" date="2023-05" db="EMBL/GenBank/DDBJ databases">
        <authorList>
            <consortium name="ELIXIR-Norway"/>
        </authorList>
    </citation>
    <scope>NUCLEOTIDE SEQUENCE</scope>
</reference>
<reference evidence="1" key="2">
    <citation type="submission" date="2025-03" db="EMBL/GenBank/DDBJ databases">
        <authorList>
            <consortium name="ELIXIR-Norway"/>
            <consortium name="Elixir Norway"/>
        </authorList>
    </citation>
    <scope>NUCLEOTIDE SEQUENCE</scope>
</reference>
<name>A0AC59ZIB0_RANTA</name>
<dbReference type="Proteomes" id="UP001162501">
    <property type="component" value="Chromosome 3"/>
</dbReference>
<evidence type="ECO:0000313" key="2">
    <source>
        <dbReference type="Proteomes" id="UP001162501"/>
    </source>
</evidence>
<organism evidence="1 2">
    <name type="scientific">Rangifer tarandus platyrhynchus</name>
    <name type="common">Svalbard reindeer</name>
    <dbReference type="NCBI Taxonomy" id="3082113"/>
    <lineage>
        <taxon>Eukaryota</taxon>
        <taxon>Metazoa</taxon>
        <taxon>Chordata</taxon>
        <taxon>Craniata</taxon>
        <taxon>Vertebrata</taxon>
        <taxon>Euteleostomi</taxon>
        <taxon>Mammalia</taxon>
        <taxon>Eutheria</taxon>
        <taxon>Laurasiatheria</taxon>
        <taxon>Artiodactyla</taxon>
        <taxon>Ruminantia</taxon>
        <taxon>Pecora</taxon>
        <taxon>Cervidae</taxon>
        <taxon>Odocoileinae</taxon>
        <taxon>Rangifer</taxon>
    </lineage>
</organism>
<gene>
    <name evidence="1" type="ORF">MRATA1EN22A_LOCUS18736</name>
</gene>
<proteinExistence type="predicted"/>
<sequence length="103" mass="11351">MGKPREKQVRGCEAVVTQTDLQNPRCHLRGDVLKTPLGTQARSKVTECKGAAWTCCMGPLEIEILECRGVFEAPRVPSLNSAPFQEPVCVRAQLCLTLPPHRP</sequence>
<evidence type="ECO:0000313" key="1">
    <source>
        <dbReference type="EMBL" id="CAN0432216.1"/>
    </source>
</evidence>
<protein>
    <submittedName>
        <fullName evidence="1">Uncharacterized protein</fullName>
    </submittedName>
</protein>